<sequence length="160" mass="18687">MAVLQDVPFEILTKILTFVVDRPYQRLSFVCSLSNLSRQFYHVLRPLIFKKVWILFGPGRAEFALFFRSLKEDPALIEMVQDIAVDWIEPFGDEPTSYADDLLKVLLSLRTLSINAKWSADCFPSQFLDINPMRNLRTVKLHGRQLKRQRTYGGIWFSIM</sequence>
<dbReference type="GeneID" id="43600409"/>
<evidence type="ECO:0000313" key="1">
    <source>
        <dbReference type="EMBL" id="RDL34432.1"/>
    </source>
</evidence>
<name>A0A370TGV9_9HELO</name>
<evidence type="ECO:0008006" key="3">
    <source>
        <dbReference type="Google" id="ProtNLM"/>
    </source>
</evidence>
<keyword evidence="2" id="KW-1185">Reference proteome</keyword>
<protein>
    <recommendedName>
        <fullName evidence="3">F-box domain-containing protein</fullName>
    </recommendedName>
</protein>
<dbReference type="RefSeq" id="XP_031867414.1">
    <property type="nucleotide sequence ID" value="XM_032016183.1"/>
</dbReference>
<dbReference type="AlphaFoldDB" id="A0A370TGV9"/>
<gene>
    <name evidence="1" type="ORF">BP5553_07560</name>
</gene>
<proteinExistence type="predicted"/>
<evidence type="ECO:0000313" key="2">
    <source>
        <dbReference type="Proteomes" id="UP000254866"/>
    </source>
</evidence>
<comment type="caution">
    <text evidence="1">The sequence shown here is derived from an EMBL/GenBank/DDBJ whole genome shotgun (WGS) entry which is preliminary data.</text>
</comment>
<dbReference type="EMBL" id="NPIC01000007">
    <property type="protein sequence ID" value="RDL34432.1"/>
    <property type="molecule type" value="Genomic_DNA"/>
</dbReference>
<organism evidence="1 2">
    <name type="scientific">Venustampulla echinocandica</name>
    <dbReference type="NCBI Taxonomy" id="2656787"/>
    <lineage>
        <taxon>Eukaryota</taxon>
        <taxon>Fungi</taxon>
        <taxon>Dikarya</taxon>
        <taxon>Ascomycota</taxon>
        <taxon>Pezizomycotina</taxon>
        <taxon>Leotiomycetes</taxon>
        <taxon>Helotiales</taxon>
        <taxon>Pleuroascaceae</taxon>
        <taxon>Venustampulla</taxon>
    </lineage>
</organism>
<accession>A0A370TGV9</accession>
<dbReference type="Proteomes" id="UP000254866">
    <property type="component" value="Unassembled WGS sequence"/>
</dbReference>
<reference evidence="1 2" key="1">
    <citation type="journal article" date="2018" name="IMA Fungus">
        <title>IMA Genome-F 9: Draft genome sequence of Annulohypoxylon stygium, Aspergillus mulundensis, Berkeleyomyces basicola (syn. Thielaviopsis basicola), Ceratocystis smalleyi, two Cercospora beticola strains, Coleophoma cylindrospora, Fusarium fracticaudum, Phialophora cf. hyalina, and Morchella septimelata.</title>
        <authorList>
            <person name="Wingfield B.D."/>
            <person name="Bills G.F."/>
            <person name="Dong Y."/>
            <person name="Huang W."/>
            <person name="Nel W.J."/>
            <person name="Swalarsk-Parry B.S."/>
            <person name="Vaghefi N."/>
            <person name="Wilken P.M."/>
            <person name="An Z."/>
            <person name="de Beer Z.W."/>
            <person name="De Vos L."/>
            <person name="Chen L."/>
            <person name="Duong T.A."/>
            <person name="Gao Y."/>
            <person name="Hammerbacher A."/>
            <person name="Kikkert J.R."/>
            <person name="Li Y."/>
            <person name="Li H."/>
            <person name="Li K."/>
            <person name="Li Q."/>
            <person name="Liu X."/>
            <person name="Ma X."/>
            <person name="Naidoo K."/>
            <person name="Pethybridge S.J."/>
            <person name="Sun J."/>
            <person name="Steenkamp E.T."/>
            <person name="van der Nest M.A."/>
            <person name="van Wyk S."/>
            <person name="Wingfield M.J."/>
            <person name="Xiong C."/>
            <person name="Yue Q."/>
            <person name="Zhang X."/>
        </authorList>
    </citation>
    <scope>NUCLEOTIDE SEQUENCE [LARGE SCALE GENOMIC DNA]</scope>
    <source>
        <strain evidence="1 2">BP 5553</strain>
    </source>
</reference>